<keyword evidence="2" id="KW-1185">Reference proteome</keyword>
<proteinExistence type="predicted"/>
<evidence type="ECO:0000313" key="1">
    <source>
        <dbReference type="EMBL" id="AQG80262.1"/>
    </source>
</evidence>
<dbReference type="AlphaFoldDB" id="A0A1P9WXZ1"/>
<dbReference type="Proteomes" id="UP000187941">
    <property type="component" value="Chromosome"/>
</dbReference>
<accession>A0A1P9WXZ1</accession>
<dbReference type="KEGG" id="smon:AWR27_13610"/>
<gene>
    <name evidence="1" type="ORF">AWR27_13610</name>
</gene>
<dbReference type="EMBL" id="CP014263">
    <property type="protein sequence ID" value="AQG80262.1"/>
    <property type="molecule type" value="Genomic_DNA"/>
</dbReference>
<reference evidence="1 2" key="1">
    <citation type="submission" date="2016-01" db="EMBL/GenBank/DDBJ databases">
        <authorList>
            <person name="Oliw E.H."/>
        </authorList>
    </citation>
    <scope>NUCLEOTIDE SEQUENCE [LARGE SCALE GENOMIC DNA]</scope>
    <source>
        <strain evidence="1 2">DY10</strain>
    </source>
</reference>
<organism evidence="1 2">
    <name type="scientific">Spirosoma montaniterrae</name>
    <dbReference type="NCBI Taxonomy" id="1178516"/>
    <lineage>
        <taxon>Bacteria</taxon>
        <taxon>Pseudomonadati</taxon>
        <taxon>Bacteroidota</taxon>
        <taxon>Cytophagia</taxon>
        <taxon>Cytophagales</taxon>
        <taxon>Cytophagaceae</taxon>
        <taxon>Spirosoma</taxon>
    </lineage>
</organism>
<protein>
    <submittedName>
        <fullName evidence="1">Uncharacterized protein</fullName>
    </submittedName>
</protein>
<name>A0A1P9WXZ1_9BACT</name>
<sequence>MLLLLSGCRVSSPTSTLNPGYYRVLRSPESDLPRRVYVIDTADSLKLLIPGTGQQRIVSAKAAQNWAFYSPKIDIDVFTLPFKVRPARSGLPPQLNSNFNAALYAGRRLDFHRYTYQPVTPSFGVRKLRSQGFGYGLFAGIGSATINELVTNKQINYTYEGVILDVGIAAIYDAHIFNIGLAVGVDNLMDPNRRVWLYQRQPWFGVLFGLNLN</sequence>
<evidence type="ECO:0000313" key="2">
    <source>
        <dbReference type="Proteomes" id="UP000187941"/>
    </source>
</evidence>